<accession>A0A0D2WL57</accession>
<dbReference type="GO" id="GO:0003899">
    <property type="term" value="F:DNA-directed RNA polymerase activity"/>
    <property type="evidence" value="ECO:0007669"/>
    <property type="project" value="InterPro"/>
</dbReference>
<protein>
    <recommendedName>
        <fullName evidence="6">DNA-directed RNA polymerase RBP11-like dimerisation domain-containing protein</fullName>
    </recommendedName>
</protein>
<dbReference type="STRING" id="595528.A0A0D2WL57"/>
<evidence type="ECO:0000313" key="7">
    <source>
        <dbReference type="EMBL" id="KJE90513.1"/>
    </source>
</evidence>
<dbReference type="GO" id="GO:0046983">
    <property type="term" value="F:protein dimerization activity"/>
    <property type="evidence" value="ECO:0007669"/>
    <property type="project" value="InterPro"/>
</dbReference>
<dbReference type="InParanoid" id="A0A0D2WL57"/>
<evidence type="ECO:0000313" key="8">
    <source>
        <dbReference type="Proteomes" id="UP000008743"/>
    </source>
</evidence>
<keyword evidence="2" id="KW-0240">DNA-directed RNA polymerase</keyword>
<dbReference type="OrthoDB" id="510325at2759"/>
<dbReference type="GO" id="GO:0003677">
    <property type="term" value="F:DNA binding"/>
    <property type="evidence" value="ECO:0007669"/>
    <property type="project" value="InterPro"/>
</dbReference>
<dbReference type="GO" id="GO:0005736">
    <property type="term" value="C:RNA polymerase I complex"/>
    <property type="evidence" value="ECO:0007669"/>
    <property type="project" value="TreeGrafter"/>
</dbReference>
<dbReference type="FunCoup" id="A0A0D2WL57">
    <property type="interactions" value="193"/>
</dbReference>
<dbReference type="InterPro" id="IPR022905">
    <property type="entry name" value="Rpo11-like"/>
</dbReference>
<evidence type="ECO:0000256" key="4">
    <source>
        <dbReference type="ARBA" id="ARBA00023242"/>
    </source>
</evidence>
<feature type="domain" description="DNA-directed RNA polymerase RBP11-like dimerisation" evidence="6">
    <location>
        <begin position="127"/>
        <end position="199"/>
    </location>
</feature>
<dbReference type="AlphaFoldDB" id="A0A0D2WL57"/>
<dbReference type="GO" id="GO:0005666">
    <property type="term" value="C:RNA polymerase III complex"/>
    <property type="evidence" value="ECO:0007669"/>
    <property type="project" value="TreeGrafter"/>
</dbReference>
<keyword evidence="8" id="KW-1185">Reference proteome</keyword>
<dbReference type="GO" id="GO:0006362">
    <property type="term" value="P:transcription elongation by RNA polymerase I"/>
    <property type="evidence" value="ECO:0007669"/>
    <property type="project" value="TreeGrafter"/>
</dbReference>
<dbReference type="eggNOG" id="KOG3438">
    <property type="taxonomic scope" value="Eukaryota"/>
</dbReference>
<dbReference type="InterPro" id="IPR009025">
    <property type="entry name" value="RBP11-like_dimer"/>
</dbReference>
<dbReference type="Proteomes" id="UP000008743">
    <property type="component" value="Unassembled WGS sequence"/>
</dbReference>
<comment type="similarity">
    <text evidence="5">Belongs to the archaeal Rpo11/eukaryotic RPB11/RPC19 RNA polymerase subunit family.</text>
</comment>
<dbReference type="HAMAP" id="MF_00261">
    <property type="entry name" value="RNApol_arch_Rpo11"/>
    <property type="match status" value="1"/>
</dbReference>
<dbReference type="Pfam" id="PF13656">
    <property type="entry name" value="RNA_pol_L_2"/>
    <property type="match status" value="1"/>
</dbReference>
<dbReference type="InterPro" id="IPR008193">
    <property type="entry name" value="RNA_pol_Rpb11_13-16kDa_CS"/>
</dbReference>
<name>A0A0D2WL57_CAPO3</name>
<keyword evidence="4" id="KW-0539">Nucleus</keyword>
<sequence length="222" mass="24108">MKSALRRSCTPTLRPFLALARVQAIRVQHEPVTLKQRGGGKRKAEGQPRVLSPARSMCATVFSSCAGAPASPAIDSTLCKPVELTMLTSTSPDTLGKRSAIEMLTLLRPLLVVLQLRVGDEQSIENATVAIKDEDHTIGNALRYMLMKNPDVEFCGYSIPHPSENKIHVRVQTVPGSGVSAVDVVRKALEQLIEMCSHVAGVVQTEFDLQPPVVAETEEMVQ</sequence>
<reference evidence="8" key="1">
    <citation type="submission" date="2011-02" db="EMBL/GenBank/DDBJ databases">
        <title>The Genome Sequence of Capsaspora owczarzaki ATCC 30864.</title>
        <authorList>
            <person name="Russ C."/>
            <person name="Cuomo C."/>
            <person name="Burger G."/>
            <person name="Gray M.W."/>
            <person name="Holland P.W.H."/>
            <person name="King N."/>
            <person name="Lang F.B.F."/>
            <person name="Roger A.J."/>
            <person name="Ruiz-Trillo I."/>
            <person name="Young S.K."/>
            <person name="Zeng Q."/>
            <person name="Gargeya S."/>
            <person name="Alvarado L."/>
            <person name="Berlin A."/>
            <person name="Chapman S.B."/>
            <person name="Chen Z."/>
            <person name="Freedman E."/>
            <person name="Gellesch M."/>
            <person name="Goldberg J."/>
            <person name="Griggs A."/>
            <person name="Gujja S."/>
            <person name="Heilman E."/>
            <person name="Heiman D."/>
            <person name="Howarth C."/>
            <person name="Mehta T."/>
            <person name="Neiman D."/>
            <person name="Pearson M."/>
            <person name="Roberts A."/>
            <person name="Saif S."/>
            <person name="Shea T."/>
            <person name="Shenoy N."/>
            <person name="Sisk P."/>
            <person name="Stolte C."/>
            <person name="Sykes S."/>
            <person name="White J."/>
            <person name="Yandava C."/>
            <person name="Haas B."/>
            <person name="Nusbaum C."/>
            <person name="Birren B."/>
        </authorList>
    </citation>
    <scope>NUCLEOTIDE SEQUENCE</scope>
    <source>
        <strain evidence="8">ATCC 30864</strain>
    </source>
</reference>
<organism evidence="7 8">
    <name type="scientific">Capsaspora owczarzaki (strain ATCC 30864)</name>
    <dbReference type="NCBI Taxonomy" id="595528"/>
    <lineage>
        <taxon>Eukaryota</taxon>
        <taxon>Filasterea</taxon>
        <taxon>Capsaspora</taxon>
    </lineage>
</organism>
<dbReference type="GO" id="GO:0006383">
    <property type="term" value="P:transcription by RNA polymerase III"/>
    <property type="evidence" value="ECO:0007669"/>
    <property type="project" value="TreeGrafter"/>
</dbReference>
<evidence type="ECO:0000259" key="6">
    <source>
        <dbReference type="Pfam" id="PF13656"/>
    </source>
</evidence>
<dbReference type="SUPFAM" id="SSF55257">
    <property type="entry name" value="RBP11-like subunits of RNA polymerase"/>
    <property type="match status" value="1"/>
</dbReference>
<dbReference type="InterPro" id="IPR033898">
    <property type="entry name" value="RNAP_AC19"/>
</dbReference>
<evidence type="ECO:0000256" key="1">
    <source>
        <dbReference type="ARBA" id="ARBA00004123"/>
    </source>
</evidence>
<dbReference type="CDD" id="cd07029">
    <property type="entry name" value="RNAP_I_III_AC19"/>
    <property type="match status" value="1"/>
</dbReference>
<evidence type="ECO:0000256" key="2">
    <source>
        <dbReference type="ARBA" id="ARBA00022478"/>
    </source>
</evidence>
<evidence type="ECO:0000256" key="3">
    <source>
        <dbReference type="ARBA" id="ARBA00023163"/>
    </source>
</evidence>
<proteinExistence type="inferred from homology"/>
<gene>
    <name evidence="7" type="ORF">CAOG_001823</name>
</gene>
<keyword evidence="3" id="KW-0804">Transcription</keyword>
<dbReference type="PROSITE" id="PS01154">
    <property type="entry name" value="RNA_POL_L_13KD"/>
    <property type="match status" value="1"/>
</dbReference>
<evidence type="ECO:0000256" key="5">
    <source>
        <dbReference type="ARBA" id="ARBA00025751"/>
    </source>
</evidence>
<dbReference type="Gene3D" id="3.30.1360.10">
    <property type="entry name" value="RNA polymerase, RBP11-like subunit"/>
    <property type="match status" value="1"/>
</dbReference>
<dbReference type="PhylomeDB" id="A0A0D2WL57"/>
<comment type="subcellular location">
    <subcellularLocation>
        <location evidence="1">Nucleus</location>
    </subcellularLocation>
</comment>
<dbReference type="PANTHER" id="PTHR13946:SF28">
    <property type="entry name" value="DNA-DIRECTED RNA POLYMERASES I AND III SUBUNIT RPAC2"/>
    <property type="match status" value="1"/>
</dbReference>
<dbReference type="InterPro" id="IPR036603">
    <property type="entry name" value="RBP11-like"/>
</dbReference>
<dbReference type="EMBL" id="KE346361">
    <property type="protein sequence ID" value="KJE90513.1"/>
    <property type="molecule type" value="Genomic_DNA"/>
</dbReference>
<dbReference type="PANTHER" id="PTHR13946">
    <property type="entry name" value="DNA-DIRECTED RNA POLYMERASE I,II,III"/>
    <property type="match status" value="1"/>
</dbReference>